<proteinExistence type="predicted"/>
<dbReference type="Proteomes" id="UP000005237">
    <property type="component" value="Unassembled WGS sequence"/>
</dbReference>
<accession>A0A8R1HNK7</accession>
<reference evidence="2" key="1">
    <citation type="submission" date="2010-08" db="EMBL/GenBank/DDBJ databases">
        <authorList>
            <consortium name="Caenorhabditis japonica Sequencing Consortium"/>
            <person name="Wilson R.K."/>
        </authorList>
    </citation>
    <scope>NUCLEOTIDE SEQUENCE [LARGE SCALE GENOMIC DNA]</scope>
    <source>
        <strain evidence="2">DF5081</strain>
    </source>
</reference>
<reference evidence="1" key="2">
    <citation type="submission" date="2022-06" db="UniProtKB">
        <authorList>
            <consortium name="EnsemblMetazoa"/>
        </authorList>
    </citation>
    <scope>IDENTIFICATION</scope>
    <source>
        <strain evidence="1">DF5081</strain>
    </source>
</reference>
<protein>
    <submittedName>
        <fullName evidence="1">Uncharacterized protein</fullName>
    </submittedName>
</protein>
<organism evidence="1 2">
    <name type="scientific">Caenorhabditis japonica</name>
    <dbReference type="NCBI Taxonomy" id="281687"/>
    <lineage>
        <taxon>Eukaryota</taxon>
        <taxon>Metazoa</taxon>
        <taxon>Ecdysozoa</taxon>
        <taxon>Nematoda</taxon>
        <taxon>Chromadorea</taxon>
        <taxon>Rhabditida</taxon>
        <taxon>Rhabditina</taxon>
        <taxon>Rhabditomorpha</taxon>
        <taxon>Rhabditoidea</taxon>
        <taxon>Rhabditidae</taxon>
        <taxon>Peloderinae</taxon>
        <taxon>Caenorhabditis</taxon>
    </lineage>
</organism>
<name>A0A8R1HNK7_CAEJA</name>
<dbReference type="EnsemblMetazoa" id="CJA02755.1">
    <property type="protein sequence ID" value="CJA02755.1"/>
    <property type="gene ID" value="WBGene00121959"/>
</dbReference>
<evidence type="ECO:0000313" key="2">
    <source>
        <dbReference type="Proteomes" id="UP000005237"/>
    </source>
</evidence>
<dbReference type="PANTHER" id="PTHR31424">
    <property type="entry name" value="PROTEIN CBG23806"/>
    <property type="match status" value="1"/>
</dbReference>
<dbReference type="AlphaFoldDB" id="A0A8R1HNK7"/>
<dbReference type="PANTHER" id="PTHR31424:SF4">
    <property type="entry name" value="AUTOPHAGY-RELATED PROTEIN 14-RELATED"/>
    <property type="match status" value="1"/>
</dbReference>
<sequence>MARDAWSCVAEKIEEYNLLMVAVNGMGPVRKSLEKAWKDLGADMSAWTQTFTGNHVLKLLDEDAIDKYLAVLAPSSIIPHVKQYLVAIGKIQKMCVAREMSAVEKEELNKQIDVLFFHLKKFAGAQNVTPKLHVLLERVTAFVERNNTWAKTSEQSIEGLHAIVNSLKVQYRSIRKKELQMGYVFRSLLFYNQIFNSY</sequence>
<keyword evidence="2" id="KW-1185">Reference proteome</keyword>
<evidence type="ECO:0000313" key="1">
    <source>
        <dbReference type="EnsemblMetazoa" id="CJA02755.1"/>
    </source>
</evidence>